<feature type="compositionally biased region" description="Basic and acidic residues" evidence="10">
    <location>
        <begin position="68"/>
        <end position="82"/>
    </location>
</feature>
<name>A0A8C2A5S3_CYPCA</name>
<accession>A0A8C2A5S3</accession>
<feature type="compositionally biased region" description="Acidic residues" evidence="10">
    <location>
        <begin position="452"/>
        <end position="470"/>
    </location>
</feature>
<dbReference type="GO" id="GO:0046600">
    <property type="term" value="P:negative regulation of centriole replication"/>
    <property type="evidence" value="ECO:0007669"/>
    <property type="project" value="InterPro"/>
</dbReference>
<feature type="compositionally biased region" description="Basic and acidic residues" evidence="10">
    <location>
        <begin position="229"/>
        <end position="239"/>
    </location>
</feature>
<evidence type="ECO:0000256" key="4">
    <source>
        <dbReference type="ARBA" id="ARBA00013508"/>
    </source>
</evidence>
<comment type="similarity">
    <text evidence="3">Belongs to the MDM1 family.</text>
</comment>
<evidence type="ECO:0000313" key="12">
    <source>
        <dbReference type="Proteomes" id="UP000694700"/>
    </source>
</evidence>
<evidence type="ECO:0000256" key="1">
    <source>
        <dbReference type="ARBA" id="ARBA00004114"/>
    </source>
</evidence>
<feature type="region of interest" description="Disordered" evidence="10">
    <location>
        <begin position="447"/>
        <end position="656"/>
    </location>
</feature>
<feature type="compositionally biased region" description="Basic and acidic residues" evidence="10">
    <location>
        <begin position="471"/>
        <end position="495"/>
    </location>
</feature>
<evidence type="ECO:0000313" key="11">
    <source>
        <dbReference type="Ensembl" id="ENSCCRP00015100593.1"/>
    </source>
</evidence>
<feature type="compositionally biased region" description="Low complexity" evidence="10">
    <location>
        <begin position="120"/>
        <end position="141"/>
    </location>
</feature>
<dbReference type="Proteomes" id="UP000694700">
    <property type="component" value="Unplaced"/>
</dbReference>
<dbReference type="PANTHER" id="PTHR32078:SF1">
    <property type="entry name" value="NUCLEAR PROTEIN MDM1"/>
    <property type="match status" value="1"/>
</dbReference>
<keyword evidence="7" id="KW-0206">Cytoskeleton</keyword>
<feature type="region of interest" description="Disordered" evidence="10">
    <location>
        <begin position="103"/>
        <end position="145"/>
    </location>
</feature>
<evidence type="ECO:0000256" key="2">
    <source>
        <dbReference type="ARBA" id="ARBA00004123"/>
    </source>
</evidence>
<evidence type="ECO:0000256" key="10">
    <source>
        <dbReference type="SAM" id="MobiDB-lite"/>
    </source>
</evidence>
<reference evidence="11" key="1">
    <citation type="submission" date="2025-08" db="UniProtKB">
        <authorList>
            <consortium name="Ensembl"/>
        </authorList>
    </citation>
    <scope>IDENTIFICATION</scope>
</reference>
<keyword evidence="8" id="KW-0539">Nucleus</keyword>
<dbReference type="GO" id="GO:0008017">
    <property type="term" value="F:microtubule binding"/>
    <property type="evidence" value="ECO:0007669"/>
    <property type="project" value="InterPro"/>
</dbReference>
<feature type="compositionally biased region" description="Polar residues" evidence="10">
    <location>
        <begin position="575"/>
        <end position="592"/>
    </location>
</feature>
<feature type="compositionally biased region" description="Polar residues" evidence="10">
    <location>
        <begin position="643"/>
        <end position="656"/>
    </location>
</feature>
<comment type="function">
    <text evidence="9">Microtubule-binding protein that negatively regulates centriole duplication. Binds to and stabilizes microtubules.</text>
</comment>
<feature type="compositionally biased region" description="Basic and acidic residues" evidence="10">
    <location>
        <begin position="269"/>
        <end position="281"/>
    </location>
</feature>
<proteinExistence type="inferred from homology"/>
<protein>
    <recommendedName>
        <fullName evidence="4">Nuclear protein MDM1</fullName>
    </recommendedName>
</protein>
<evidence type="ECO:0000256" key="9">
    <source>
        <dbReference type="ARBA" id="ARBA00045771"/>
    </source>
</evidence>
<dbReference type="Pfam" id="PF15501">
    <property type="entry name" value="MDM1"/>
    <property type="match status" value="1"/>
</dbReference>
<dbReference type="Ensembl" id="ENSCCRT00015103846.1">
    <property type="protein sequence ID" value="ENSCCRP00015100593.1"/>
    <property type="gene ID" value="ENSCCRG00015040358.1"/>
</dbReference>
<evidence type="ECO:0000256" key="7">
    <source>
        <dbReference type="ARBA" id="ARBA00023212"/>
    </source>
</evidence>
<evidence type="ECO:0000256" key="8">
    <source>
        <dbReference type="ARBA" id="ARBA00023242"/>
    </source>
</evidence>
<organism evidence="11 12">
    <name type="scientific">Cyprinus carpio</name>
    <name type="common">Common carp</name>
    <dbReference type="NCBI Taxonomy" id="7962"/>
    <lineage>
        <taxon>Eukaryota</taxon>
        <taxon>Metazoa</taxon>
        <taxon>Chordata</taxon>
        <taxon>Craniata</taxon>
        <taxon>Vertebrata</taxon>
        <taxon>Euteleostomi</taxon>
        <taxon>Actinopterygii</taxon>
        <taxon>Neopterygii</taxon>
        <taxon>Teleostei</taxon>
        <taxon>Ostariophysi</taxon>
        <taxon>Cypriniformes</taxon>
        <taxon>Cyprinidae</taxon>
        <taxon>Cyprininae</taxon>
        <taxon>Cyprinus</taxon>
    </lineage>
</organism>
<evidence type="ECO:0000256" key="3">
    <source>
        <dbReference type="ARBA" id="ARBA00010494"/>
    </source>
</evidence>
<feature type="region of interest" description="Disordered" evidence="10">
    <location>
        <begin position="1"/>
        <end position="90"/>
    </location>
</feature>
<evidence type="ECO:0000256" key="6">
    <source>
        <dbReference type="ARBA" id="ARBA00022701"/>
    </source>
</evidence>
<feature type="region of interest" description="Disordered" evidence="10">
    <location>
        <begin position="200"/>
        <end position="291"/>
    </location>
</feature>
<keyword evidence="5" id="KW-0963">Cytoplasm</keyword>
<dbReference type="PANTHER" id="PTHR32078">
    <property type="entry name" value="NUCLEAR PROTEIN MDM1"/>
    <property type="match status" value="1"/>
</dbReference>
<dbReference type="GO" id="GO:0005874">
    <property type="term" value="C:microtubule"/>
    <property type="evidence" value="ECO:0007669"/>
    <property type="project" value="UniProtKB-KW"/>
</dbReference>
<sequence length="728" mass="82485">MPVRFKGFSEYRSKYKGRTTRSRSDSPHRRMRLAGLRSDQSRTTQEPQFISKRKVPFYPPQISSSFRWEGHDPSPRRQEKGRPVTPPAVTPVLRAYSAERVVTPLAPRDPVPPEGTTAPSQQLQTEEQAAQTSTTAADQQQPRLNGINHVLRKRAGLRSEQQRNGRLSSEYQRQFMWKTPAADSPLLAAHEMLYSNNRAIPPFKSNPVTMESEYKRSFKGSPPPRPPRLRRDVEQHEVPQLDAENTTPEKSKGKKKKKKKKQQQQSRKSSPEEEVTHRQQQEVRSPCALRDPSLKVMRKGKTEYRSNFGSPLQYSYRDGAWVKIKTANEEECEGFHEWYHEVQELREKADAYRKRAWGTHFSRQHLNQILSDHNWMWEPSSGTSSSSSIESEACRSSNSTPIIEALDLARADSVSSSPGPSASVAACRRSSPWDARLHEDPTLPVQRKLAWDEEEGFGERDESDISEEELTVEKNEGNPKNEHGHMKERNERLETESSSVVDGSRDSINRGRMPTPKLRTMQTVQRTHHDRTTPAIGGALLVSPPNIKHSSRRVRRSEPPLGKPHSPYKHIIDGSPQQPHSKAESGSLTHSSPAAGLTTLDPLPMQEDAWSEEEAADYSTKPSEKQQTSHRHKAALPPPATRIQGTMRNPEFQHNGNLGIFRPELFVFPEAESSCVSDNDDKMSQISSRSAASCSMASELLGRAQRRKEEFWGKRANVSKPINRLCID</sequence>
<dbReference type="GO" id="GO:0005814">
    <property type="term" value="C:centriole"/>
    <property type="evidence" value="ECO:0007669"/>
    <property type="project" value="UniProtKB-SubCell"/>
</dbReference>
<dbReference type="GO" id="GO:0005634">
    <property type="term" value="C:nucleus"/>
    <property type="evidence" value="ECO:0007669"/>
    <property type="project" value="UniProtKB-SubCell"/>
</dbReference>
<comment type="subcellular location">
    <subcellularLocation>
        <location evidence="1">Cytoplasm</location>
        <location evidence="1">Cytoskeleton</location>
        <location evidence="1">Microtubule organizing center</location>
        <location evidence="1">Centrosome</location>
        <location evidence="1">Centriole</location>
    </subcellularLocation>
    <subcellularLocation>
        <location evidence="2">Nucleus</location>
    </subcellularLocation>
</comment>
<dbReference type="AlphaFoldDB" id="A0A8C2A5S3"/>
<keyword evidence="6" id="KW-0493">Microtubule</keyword>
<evidence type="ECO:0000256" key="5">
    <source>
        <dbReference type="ARBA" id="ARBA00022490"/>
    </source>
</evidence>
<feature type="compositionally biased region" description="Basic residues" evidence="10">
    <location>
        <begin position="252"/>
        <end position="262"/>
    </location>
</feature>
<dbReference type="InterPro" id="IPR029136">
    <property type="entry name" value="MDM1"/>
</dbReference>